<keyword evidence="5" id="KW-1003">Cell membrane</keyword>
<name>A0AA49JIZ3_9BACT</name>
<dbReference type="Pfam" id="PF01925">
    <property type="entry name" value="TauE"/>
    <property type="match status" value="1"/>
</dbReference>
<reference evidence="6" key="2">
    <citation type="journal article" date="2024" name="Antonie Van Leeuwenhoek">
        <title>Roseihalotalea indica gen. nov., sp. nov., a halophilic Bacteroidetes from mesopelagic Southwest Indian Ocean with higher carbohydrate metabolic potential.</title>
        <authorList>
            <person name="Chen B."/>
            <person name="Zhang M."/>
            <person name="Lin D."/>
            <person name="Ye J."/>
            <person name="Tang K."/>
        </authorList>
    </citation>
    <scope>NUCLEOTIDE SEQUENCE</scope>
    <source>
        <strain evidence="6">TK19036</strain>
    </source>
</reference>
<proteinExistence type="inferred from homology"/>
<feature type="transmembrane region" description="Helical" evidence="5">
    <location>
        <begin position="231"/>
        <end position="249"/>
    </location>
</feature>
<dbReference type="PANTHER" id="PTHR43701:SF2">
    <property type="entry name" value="MEMBRANE TRANSPORTER PROTEIN YJNA-RELATED"/>
    <property type="match status" value="1"/>
</dbReference>
<comment type="subcellular location">
    <subcellularLocation>
        <location evidence="5">Cell membrane</location>
        <topology evidence="5">Multi-pass membrane protein</topology>
    </subcellularLocation>
    <subcellularLocation>
        <location evidence="1">Membrane</location>
        <topology evidence="1">Multi-pass membrane protein</topology>
    </subcellularLocation>
</comment>
<feature type="transmembrane region" description="Helical" evidence="5">
    <location>
        <begin position="138"/>
        <end position="164"/>
    </location>
</feature>
<dbReference type="GO" id="GO:0005886">
    <property type="term" value="C:plasma membrane"/>
    <property type="evidence" value="ECO:0007669"/>
    <property type="project" value="UniProtKB-SubCell"/>
</dbReference>
<gene>
    <name evidence="6" type="ORF">K4G66_02685</name>
</gene>
<evidence type="ECO:0000256" key="3">
    <source>
        <dbReference type="ARBA" id="ARBA00022989"/>
    </source>
</evidence>
<keyword evidence="3 5" id="KW-1133">Transmembrane helix</keyword>
<dbReference type="PANTHER" id="PTHR43701">
    <property type="entry name" value="MEMBRANE TRANSPORTER PROTEIN MJ0441-RELATED"/>
    <property type="match status" value="1"/>
</dbReference>
<keyword evidence="4 5" id="KW-0472">Membrane</keyword>
<accession>A0AA49JIZ3</accession>
<evidence type="ECO:0000313" key="6">
    <source>
        <dbReference type="EMBL" id="WKN37617.1"/>
    </source>
</evidence>
<dbReference type="EMBL" id="CP120682">
    <property type="protein sequence ID" value="WKN37617.1"/>
    <property type="molecule type" value="Genomic_DNA"/>
</dbReference>
<organism evidence="6">
    <name type="scientific">Roseihalotalea indica</name>
    <dbReference type="NCBI Taxonomy" id="2867963"/>
    <lineage>
        <taxon>Bacteria</taxon>
        <taxon>Pseudomonadati</taxon>
        <taxon>Bacteroidota</taxon>
        <taxon>Cytophagia</taxon>
        <taxon>Cytophagales</taxon>
        <taxon>Catalimonadaceae</taxon>
        <taxon>Roseihalotalea</taxon>
    </lineage>
</organism>
<protein>
    <recommendedName>
        <fullName evidence="5">Probable membrane transporter protein</fullName>
    </recommendedName>
</protein>
<evidence type="ECO:0000256" key="2">
    <source>
        <dbReference type="ARBA" id="ARBA00022692"/>
    </source>
</evidence>
<comment type="similarity">
    <text evidence="5">Belongs to the 4-toluene sulfonate uptake permease (TSUP) (TC 2.A.102) family.</text>
</comment>
<feature type="transmembrane region" description="Helical" evidence="5">
    <location>
        <begin position="6"/>
        <end position="39"/>
    </location>
</feature>
<reference evidence="6" key="1">
    <citation type="journal article" date="2023" name="Comput. Struct. Biotechnol. J.">
        <title>Discovery of a novel marine Bacteroidetes with a rich repertoire of carbohydrate-active enzymes.</title>
        <authorList>
            <person name="Chen B."/>
            <person name="Liu G."/>
            <person name="Chen Q."/>
            <person name="Wang H."/>
            <person name="Liu L."/>
            <person name="Tang K."/>
        </authorList>
    </citation>
    <scope>NUCLEOTIDE SEQUENCE</scope>
    <source>
        <strain evidence="6">TK19036</strain>
    </source>
</reference>
<evidence type="ECO:0000256" key="5">
    <source>
        <dbReference type="RuleBase" id="RU363041"/>
    </source>
</evidence>
<feature type="transmembrane region" description="Helical" evidence="5">
    <location>
        <begin position="99"/>
        <end position="117"/>
    </location>
</feature>
<dbReference type="InterPro" id="IPR002781">
    <property type="entry name" value="TM_pro_TauE-like"/>
</dbReference>
<sequence>MTDRDALLVVGAGFAAGFINTVAGGGSLISLSVLIFLGLPPAVANASNRIAVFSQNVFGVLGFRSKGISAFPFSLWLGISALVGAVVGAKIAVDIRGDVFNKMLAIIMVVVVGLILWRPAGKKGEAMLERMGRKHQAISIILFLLVGMWGGFIQAGVGIIVIAILTSVNRLSLVKTNSSKVFVILTYTSAALLVFILEGTVNWLYGGVLAIGNSSGAWVASRWSVEKGDRWVRLVLIIAVIGMAVWLWFFG</sequence>
<feature type="transmembrane region" description="Helical" evidence="5">
    <location>
        <begin position="73"/>
        <end position="93"/>
    </location>
</feature>
<feature type="transmembrane region" description="Helical" evidence="5">
    <location>
        <begin position="184"/>
        <end position="211"/>
    </location>
</feature>
<dbReference type="InterPro" id="IPR051598">
    <property type="entry name" value="TSUP/Inactive_protease-like"/>
</dbReference>
<dbReference type="AlphaFoldDB" id="A0AA49JIZ3"/>
<evidence type="ECO:0000256" key="1">
    <source>
        <dbReference type="ARBA" id="ARBA00004141"/>
    </source>
</evidence>
<evidence type="ECO:0000256" key="4">
    <source>
        <dbReference type="ARBA" id="ARBA00023136"/>
    </source>
</evidence>
<keyword evidence="2 5" id="KW-0812">Transmembrane</keyword>